<keyword evidence="2 5" id="KW-0547">Nucleotide-binding</keyword>
<evidence type="ECO:0000256" key="1">
    <source>
        <dbReference type="ARBA" id="ARBA00022679"/>
    </source>
</evidence>
<dbReference type="SMART" id="SM00220">
    <property type="entry name" value="S_TKc"/>
    <property type="match status" value="1"/>
</dbReference>
<dbReference type="InterPro" id="IPR008271">
    <property type="entry name" value="Ser/Thr_kinase_AS"/>
</dbReference>
<dbReference type="GO" id="GO:0004674">
    <property type="term" value="F:protein serine/threonine kinase activity"/>
    <property type="evidence" value="ECO:0007669"/>
    <property type="project" value="UniProtKB-KW"/>
</dbReference>
<keyword evidence="1" id="KW-0808">Transferase</keyword>
<dbReference type="Pfam" id="PF00069">
    <property type="entry name" value="Pkinase"/>
    <property type="match status" value="1"/>
</dbReference>
<feature type="domain" description="Protein kinase" evidence="7">
    <location>
        <begin position="28"/>
        <end position="277"/>
    </location>
</feature>
<reference evidence="8 9" key="1">
    <citation type="submission" date="2020-09" db="EMBL/GenBank/DDBJ databases">
        <title>Diversity and distribution of actinomycetes associated with coral in the coast of Hainan.</title>
        <authorList>
            <person name="Li F."/>
        </authorList>
    </citation>
    <scope>NUCLEOTIDE SEQUENCE [LARGE SCALE GENOMIC DNA]</scope>
    <source>
        <strain evidence="8 9">HNM0947</strain>
    </source>
</reference>
<dbReference type="PANTHER" id="PTHR43289:SF34">
    <property type="entry name" value="SERINE_THREONINE-PROTEIN KINASE YBDM-RELATED"/>
    <property type="match status" value="1"/>
</dbReference>
<dbReference type="InterPro" id="IPR000719">
    <property type="entry name" value="Prot_kinase_dom"/>
</dbReference>
<accession>A0ABR9P9G9</accession>
<evidence type="ECO:0000313" key="9">
    <source>
        <dbReference type="Proteomes" id="UP000806528"/>
    </source>
</evidence>
<keyword evidence="9" id="KW-1185">Reference proteome</keyword>
<dbReference type="PROSITE" id="PS00107">
    <property type="entry name" value="PROTEIN_KINASE_ATP"/>
    <property type="match status" value="1"/>
</dbReference>
<feature type="binding site" evidence="5">
    <location>
        <position position="56"/>
    </location>
    <ligand>
        <name>ATP</name>
        <dbReference type="ChEBI" id="CHEBI:30616"/>
    </ligand>
</feature>
<evidence type="ECO:0000256" key="4">
    <source>
        <dbReference type="ARBA" id="ARBA00022840"/>
    </source>
</evidence>
<dbReference type="CDD" id="cd14014">
    <property type="entry name" value="STKc_PknB_like"/>
    <property type="match status" value="1"/>
</dbReference>
<keyword evidence="4 5" id="KW-0067">ATP-binding</keyword>
<evidence type="ECO:0000256" key="5">
    <source>
        <dbReference type="PROSITE-ProRule" id="PRU10141"/>
    </source>
</evidence>
<dbReference type="Proteomes" id="UP000806528">
    <property type="component" value="Unassembled WGS sequence"/>
</dbReference>
<dbReference type="PANTHER" id="PTHR43289">
    <property type="entry name" value="MITOGEN-ACTIVATED PROTEIN KINASE KINASE KINASE 20-RELATED"/>
    <property type="match status" value="1"/>
</dbReference>
<protein>
    <submittedName>
        <fullName evidence="8">Serine/threonine protein kinase</fullName>
    </submittedName>
</protein>
<dbReference type="PROSITE" id="PS50011">
    <property type="entry name" value="PROTEIN_KINASE_DOM"/>
    <property type="match status" value="1"/>
</dbReference>
<feature type="region of interest" description="Disordered" evidence="6">
    <location>
        <begin position="1"/>
        <end position="22"/>
    </location>
</feature>
<dbReference type="EMBL" id="JADBGI010000015">
    <property type="protein sequence ID" value="MBE3000486.1"/>
    <property type="molecule type" value="Genomic_DNA"/>
</dbReference>
<evidence type="ECO:0000259" key="7">
    <source>
        <dbReference type="PROSITE" id="PS50011"/>
    </source>
</evidence>
<gene>
    <name evidence="8" type="ORF">IDM40_17515</name>
</gene>
<dbReference type="InterPro" id="IPR011009">
    <property type="entry name" value="Kinase-like_dom_sf"/>
</dbReference>
<dbReference type="SUPFAM" id="SSF56112">
    <property type="entry name" value="Protein kinase-like (PK-like)"/>
    <property type="match status" value="1"/>
</dbReference>
<dbReference type="InterPro" id="IPR017441">
    <property type="entry name" value="Protein_kinase_ATP_BS"/>
</dbReference>
<dbReference type="Gene3D" id="3.30.200.20">
    <property type="entry name" value="Phosphorylase Kinase, domain 1"/>
    <property type="match status" value="1"/>
</dbReference>
<name>A0ABR9P9G9_9ACTN</name>
<evidence type="ECO:0000256" key="6">
    <source>
        <dbReference type="SAM" id="MobiDB-lite"/>
    </source>
</evidence>
<keyword evidence="8" id="KW-0723">Serine/threonine-protein kinase</keyword>
<evidence type="ECO:0000313" key="8">
    <source>
        <dbReference type="EMBL" id="MBE3000486.1"/>
    </source>
</evidence>
<evidence type="ECO:0000256" key="3">
    <source>
        <dbReference type="ARBA" id="ARBA00022777"/>
    </source>
</evidence>
<proteinExistence type="predicted"/>
<comment type="caution">
    <text evidence="8">The sequence shown here is derived from an EMBL/GenBank/DDBJ whole genome shotgun (WGS) entry which is preliminary data.</text>
</comment>
<dbReference type="PROSITE" id="PS00108">
    <property type="entry name" value="PROTEIN_KINASE_ST"/>
    <property type="match status" value="1"/>
</dbReference>
<organism evidence="8 9">
    <name type="scientific">Nocardiopsis coralli</name>
    <dbReference type="NCBI Taxonomy" id="2772213"/>
    <lineage>
        <taxon>Bacteria</taxon>
        <taxon>Bacillati</taxon>
        <taxon>Actinomycetota</taxon>
        <taxon>Actinomycetes</taxon>
        <taxon>Streptosporangiales</taxon>
        <taxon>Nocardiopsidaceae</taxon>
        <taxon>Nocardiopsis</taxon>
    </lineage>
</organism>
<sequence length="751" mass="77800">MSTSPDAVTLPPGLAPLEEGDPERVGPYRVVGRIGSGGMGAVFGALDGQGACVAVKTVHTAAAEKPAFREAFAREVEMLGRADGISTARLHAADPAAPVPWLAFDYVPGRDLRAHVRAFGPLEGDMLRTFALGAAEGLAALHGAGIAHRDIKPGNVILSPDGPKIVDFGIAVDIGTERSADASATYGTPGWSAPERYSGAAADPAADVFAWGGLVTLAATGRQPFGTGDAGELARRVREGEHDVEGVPEDLVALVEEALSVDPGRRPTSEALVGALLPEPVDPPGEVRGERRPVTAADTLRRMLGDYWRGVDDAGHDPARWAAALGTASAVGLGAGAVGSGAATAGGGVAGTGTAGAAAAGSGSTGLASGGALSAVATSKMGLAGAGLLTVAGLAAVGAVSYDQLRVTPGERIAAAADVLEQGQGFTASVERSFTEEHAEEVSGRTGTPVDQVVEDSRVEEEYLYSAGTDSFLVRGEGMGAGTTAVANHEGELYVYAEREEASVPEEAVEVRELEPGFGADSVAATLVSAPLRALAEEDAEAEEGQDRVYTGPAVLGFLDGGDLVEEQVVARVELDEEERPVWAEYTADRRQVRVEFEEVDSGVRLEDPQMWAAGEEGPGWKAVHAPICGSVVMGEPYESEWDVRATGWDMDCDGAMDVADVLENPAENSDRTVHLWGYSSGGFDWVIDESVVCSDSRDLPAALDNPELPGIMYEPCSPVTELTQPDPEGSPAEYEAEVDDIAVIDFHERG</sequence>
<dbReference type="RefSeq" id="WP_193123091.1">
    <property type="nucleotide sequence ID" value="NZ_JADBGI010000015.1"/>
</dbReference>
<evidence type="ECO:0000256" key="2">
    <source>
        <dbReference type="ARBA" id="ARBA00022741"/>
    </source>
</evidence>
<keyword evidence="3 8" id="KW-0418">Kinase</keyword>
<dbReference type="Gene3D" id="1.10.510.10">
    <property type="entry name" value="Transferase(Phosphotransferase) domain 1"/>
    <property type="match status" value="1"/>
</dbReference>